<dbReference type="Proteomes" id="UP000694906">
    <property type="component" value="Unplaced"/>
</dbReference>
<dbReference type="AlphaFoldDB" id="A0AAX6SNZ6"/>
<sequence length="248" mass="26890">MRVPPRLPPLGAHLSRLRPAGGTRAPNPRPRGSGTGRGEGLKTPPPPWGGPEAPSPGARPPPTTSPLLTGQVLTARKDCVLLGSLLHQTGSLENRPQAPSHRPQNGGVVNRHDLPGTCRQPKGGPGLYSQRPFRPIAGHCQGLYLKDTEMKTAGEPVLNLGQTLEWLRRELSEMQIQDQHLLLTLRHLHGVLEELRTQTAQWEDGRSSEGTSPIRGRAGSESRGCQTVTSRRLAQLLKGEESRRSSLP</sequence>
<dbReference type="PANTHER" id="PTHR32289:SF5">
    <property type="entry name" value="TRANSMEMBRANE 74B, OPPOSITE STRAND"/>
    <property type="match status" value="1"/>
</dbReference>
<evidence type="ECO:0000313" key="3">
    <source>
        <dbReference type="RefSeq" id="XP_021110529.1"/>
    </source>
</evidence>
<dbReference type="PANTHER" id="PTHR32289">
    <property type="entry name" value="PROTEIN FAM167A"/>
    <property type="match status" value="1"/>
</dbReference>
<evidence type="ECO:0000313" key="2">
    <source>
        <dbReference type="Proteomes" id="UP000694906"/>
    </source>
</evidence>
<feature type="region of interest" description="Disordered" evidence="1">
    <location>
        <begin position="1"/>
        <end position="68"/>
    </location>
</feature>
<dbReference type="RefSeq" id="XP_021110529.1">
    <property type="nucleotide sequence ID" value="XM_021254870.1"/>
</dbReference>
<reference evidence="3" key="1">
    <citation type="submission" date="2025-08" db="UniProtKB">
        <authorList>
            <consortium name="RefSeq"/>
        </authorList>
    </citation>
    <scope>IDENTIFICATION</scope>
</reference>
<organism evidence="2 3">
    <name type="scientific">Heterocephalus glaber</name>
    <name type="common">Naked mole rat</name>
    <dbReference type="NCBI Taxonomy" id="10181"/>
    <lineage>
        <taxon>Eukaryota</taxon>
        <taxon>Metazoa</taxon>
        <taxon>Chordata</taxon>
        <taxon>Craniata</taxon>
        <taxon>Vertebrata</taxon>
        <taxon>Euteleostomi</taxon>
        <taxon>Mammalia</taxon>
        <taxon>Eutheria</taxon>
        <taxon>Euarchontoglires</taxon>
        <taxon>Glires</taxon>
        <taxon>Rodentia</taxon>
        <taxon>Hystricomorpha</taxon>
        <taxon>Bathyergidae</taxon>
        <taxon>Heterocephalus</taxon>
    </lineage>
</organism>
<keyword evidence="2" id="KW-1185">Reference proteome</keyword>
<dbReference type="InterPro" id="IPR051771">
    <property type="entry name" value="FAM167_domain"/>
</dbReference>
<dbReference type="GeneID" id="101719094"/>
<dbReference type="CTD" id="142477086"/>
<evidence type="ECO:0000256" key="1">
    <source>
        <dbReference type="SAM" id="MobiDB-lite"/>
    </source>
</evidence>
<proteinExistence type="predicted"/>
<gene>
    <name evidence="3" type="primary">CUNH20orf202</name>
</gene>
<feature type="region of interest" description="Disordered" evidence="1">
    <location>
        <begin position="90"/>
        <end position="131"/>
    </location>
</feature>
<feature type="region of interest" description="Disordered" evidence="1">
    <location>
        <begin position="199"/>
        <end position="226"/>
    </location>
</feature>
<feature type="compositionally biased region" description="Pro residues" evidence="1">
    <location>
        <begin position="43"/>
        <end position="64"/>
    </location>
</feature>
<name>A0AAX6SNZ6_HETGA</name>
<protein>
    <submittedName>
        <fullName evidence="3">Uncharacterized protein C20orf202 homolog</fullName>
    </submittedName>
</protein>
<accession>A0AAX6SNZ6</accession>